<evidence type="ECO:0000313" key="2">
    <source>
        <dbReference type="Proteomes" id="UP000236047"/>
    </source>
</evidence>
<sequence length="351" mass="37260">MQQSPRAGREGDVLAVVSQSGPTVSFFDAASDRHLDTLEVPAEPHELCFDPTQRLLWCTTTYHSGYYHDNSGRRTEVVAIDPDTRSVVEVVDLAPEHGPHGLALDTERHRLYVSVEGSADRPGGIVVIDTQTRRPTGRIDTEAPGPHWFAIDPTGRTGYATNKEAPFVSVVNLERGVLAAKVEVPGSEGLAVSVDGAHVFVASPYAGPFFSAAEEWTATGIRVIDARTASVVDTLPTGSVVLPLHMTSRGKLLAGEAHMAPDPNSGLGRQAPGRLKVFSADTRKELGEVEVGLLPLTITSSPDGRLAYVAGVVSSTVDIVDLETLECLARLDIAKLGAPGAHGLAYIPRPA</sequence>
<dbReference type="PANTHER" id="PTHR47197:SF3">
    <property type="entry name" value="DIHYDRO-HEME D1 DEHYDROGENASE"/>
    <property type="match status" value="1"/>
</dbReference>
<dbReference type="Proteomes" id="UP000236047">
    <property type="component" value="Unassembled WGS sequence"/>
</dbReference>
<dbReference type="PANTHER" id="PTHR47197">
    <property type="entry name" value="PROTEIN NIRF"/>
    <property type="match status" value="1"/>
</dbReference>
<dbReference type="InterPro" id="IPR011045">
    <property type="entry name" value="N2O_reductase_N"/>
</dbReference>
<accession>A0A2N8P7R9</accession>
<gene>
    <name evidence="1" type="ORF">AOB60_21940</name>
</gene>
<name>A0A2N8P7R9_STRNR</name>
<dbReference type="InterPro" id="IPR015943">
    <property type="entry name" value="WD40/YVTN_repeat-like_dom_sf"/>
</dbReference>
<proteinExistence type="predicted"/>
<dbReference type="Gene3D" id="2.130.10.10">
    <property type="entry name" value="YVTN repeat-like/Quinoprotein amine dehydrogenase"/>
    <property type="match status" value="2"/>
</dbReference>
<dbReference type="RefSeq" id="WP_102924798.1">
    <property type="nucleotide sequence ID" value="NZ_LJSN01000003.1"/>
</dbReference>
<dbReference type="EMBL" id="LJSN01000003">
    <property type="protein sequence ID" value="PNE37071.1"/>
    <property type="molecule type" value="Genomic_DNA"/>
</dbReference>
<keyword evidence="2" id="KW-1185">Reference proteome</keyword>
<reference evidence="2" key="1">
    <citation type="submission" date="2015-09" db="EMBL/GenBank/DDBJ databases">
        <authorList>
            <person name="Graham D.E."/>
            <person name="Mahan K.M."/>
            <person name="Klingeman D.M."/>
            <person name="Fida T."/>
            <person name="Giannone R.J."/>
            <person name="Hettich R.L."/>
            <person name="Parry R.J."/>
            <person name="Spain J.C."/>
        </authorList>
    </citation>
    <scope>NUCLEOTIDE SEQUENCE [LARGE SCALE GENOMIC DNA]</scope>
    <source>
        <strain evidence="2">JCM 4701</strain>
    </source>
</reference>
<evidence type="ECO:0000313" key="1">
    <source>
        <dbReference type="EMBL" id="PNE37071.1"/>
    </source>
</evidence>
<dbReference type="InterPro" id="IPR051200">
    <property type="entry name" value="Host-pathogen_enzymatic-act"/>
</dbReference>
<protein>
    <submittedName>
        <fullName evidence="1">Surface layer protein</fullName>
    </submittedName>
</protein>
<dbReference type="AlphaFoldDB" id="A0A2N8P7R9"/>
<organism evidence="1 2">
    <name type="scientific">Streptomyces noursei</name>
    <name type="common">Streptomyces albulus</name>
    <dbReference type="NCBI Taxonomy" id="1971"/>
    <lineage>
        <taxon>Bacteria</taxon>
        <taxon>Bacillati</taxon>
        <taxon>Actinomycetota</taxon>
        <taxon>Actinomycetes</taxon>
        <taxon>Kitasatosporales</taxon>
        <taxon>Streptomycetaceae</taxon>
        <taxon>Streptomyces</taxon>
    </lineage>
</organism>
<dbReference type="SUPFAM" id="SSF50974">
    <property type="entry name" value="Nitrous oxide reductase, N-terminal domain"/>
    <property type="match status" value="1"/>
</dbReference>
<comment type="caution">
    <text evidence="1">The sequence shown here is derived from an EMBL/GenBank/DDBJ whole genome shotgun (WGS) entry which is preliminary data.</text>
</comment>